<comment type="caution">
    <text evidence="2">The sequence shown here is derived from an EMBL/GenBank/DDBJ whole genome shotgun (WGS) entry which is preliminary data.</text>
</comment>
<feature type="compositionally biased region" description="Basic and acidic residues" evidence="1">
    <location>
        <begin position="295"/>
        <end position="311"/>
    </location>
</feature>
<name>A0A426XWT0_ENSVE</name>
<proteinExistence type="predicted"/>
<organism evidence="2 3">
    <name type="scientific">Ensete ventricosum</name>
    <name type="common">Abyssinian banana</name>
    <name type="synonym">Musa ensete</name>
    <dbReference type="NCBI Taxonomy" id="4639"/>
    <lineage>
        <taxon>Eukaryota</taxon>
        <taxon>Viridiplantae</taxon>
        <taxon>Streptophyta</taxon>
        <taxon>Embryophyta</taxon>
        <taxon>Tracheophyta</taxon>
        <taxon>Spermatophyta</taxon>
        <taxon>Magnoliopsida</taxon>
        <taxon>Liliopsida</taxon>
        <taxon>Zingiberales</taxon>
        <taxon>Musaceae</taxon>
        <taxon>Ensete</taxon>
    </lineage>
</organism>
<evidence type="ECO:0000313" key="3">
    <source>
        <dbReference type="Proteomes" id="UP000287651"/>
    </source>
</evidence>
<sequence>MKKQMCSQESKGLQLGEGLGDLSLQLVPIQVHADEAPQVAQLRRDLALEVVPVELPATQATPSVNQARSHLYGDRGQRRKKKAWEGLTEEEEGRRNYRRITRFWESQVTWNQVQGLTRVGSQLCSTLVGSVSRALHACNASPVPNPNQKRTRLSSSKSGEGGKKAHLRDWWTRPEKRRGAGGGREAAPEEKPFEDNWGETRRGETSGLCNGSFKGETPSINDEGGGGEGRKEKGGLEVSGQKGRRKEAEGRERHAIVVSVGFGFACARVVGWCNHPSSASSRRAIRGGGGGGGDLRVERRIHWPQRSEVKS</sequence>
<gene>
    <name evidence="2" type="ORF">B296_00056159</name>
</gene>
<evidence type="ECO:0000313" key="2">
    <source>
        <dbReference type="EMBL" id="RRT43810.1"/>
    </source>
</evidence>
<reference evidence="2 3" key="1">
    <citation type="journal article" date="2014" name="Agronomy (Basel)">
        <title>A Draft Genome Sequence for Ensete ventricosum, the Drought-Tolerant Tree Against Hunger.</title>
        <authorList>
            <person name="Harrison J."/>
            <person name="Moore K.A."/>
            <person name="Paszkiewicz K."/>
            <person name="Jones T."/>
            <person name="Grant M."/>
            <person name="Ambacheew D."/>
            <person name="Muzemil S."/>
            <person name="Studholme D.J."/>
        </authorList>
    </citation>
    <scope>NUCLEOTIDE SEQUENCE [LARGE SCALE GENOMIC DNA]</scope>
</reference>
<dbReference type="Proteomes" id="UP000287651">
    <property type="component" value="Unassembled WGS sequence"/>
</dbReference>
<evidence type="ECO:0000256" key="1">
    <source>
        <dbReference type="SAM" id="MobiDB-lite"/>
    </source>
</evidence>
<accession>A0A426XWT0</accession>
<feature type="region of interest" description="Disordered" evidence="1">
    <location>
        <begin position="72"/>
        <end position="91"/>
    </location>
</feature>
<dbReference type="AlphaFoldDB" id="A0A426XWT0"/>
<feature type="compositionally biased region" description="Basic and acidic residues" evidence="1">
    <location>
        <begin position="160"/>
        <end position="178"/>
    </location>
</feature>
<dbReference type="EMBL" id="AMZH03016894">
    <property type="protein sequence ID" value="RRT43810.1"/>
    <property type="molecule type" value="Genomic_DNA"/>
</dbReference>
<feature type="compositionally biased region" description="Basic and acidic residues" evidence="1">
    <location>
        <begin position="186"/>
        <end position="204"/>
    </location>
</feature>
<protein>
    <submittedName>
        <fullName evidence="2">Uncharacterized protein</fullName>
    </submittedName>
</protein>
<feature type="region of interest" description="Disordered" evidence="1">
    <location>
        <begin position="138"/>
        <end position="249"/>
    </location>
</feature>
<feature type="region of interest" description="Disordered" evidence="1">
    <location>
        <begin position="276"/>
        <end position="311"/>
    </location>
</feature>